<dbReference type="NCBIfam" id="NF005119">
    <property type="entry name" value="PRK06552.1"/>
    <property type="match status" value="1"/>
</dbReference>
<evidence type="ECO:0000313" key="6">
    <source>
        <dbReference type="EMBL" id="MCL1632890.1"/>
    </source>
</evidence>
<name>A0ABT0MEZ2_9BACL</name>
<dbReference type="InterPro" id="IPR013785">
    <property type="entry name" value="Aldolase_TIM"/>
</dbReference>
<comment type="pathway">
    <text evidence="1">Carbohydrate acid metabolism.</text>
</comment>
<dbReference type="EC" id="4.1.3.16" evidence="6"/>
<organism evidence="6 7">
    <name type="scientific">Sporolactobacillus mangiferae</name>
    <dbReference type="NCBI Taxonomy" id="2940498"/>
    <lineage>
        <taxon>Bacteria</taxon>
        <taxon>Bacillati</taxon>
        <taxon>Bacillota</taxon>
        <taxon>Bacilli</taxon>
        <taxon>Bacillales</taxon>
        <taxon>Sporolactobacillaceae</taxon>
        <taxon>Sporolactobacillus</taxon>
    </lineage>
</organism>
<keyword evidence="7" id="KW-1185">Reference proteome</keyword>
<evidence type="ECO:0000256" key="1">
    <source>
        <dbReference type="ARBA" id="ARBA00004761"/>
    </source>
</evidence>
<evidence type="ECO:0000313" key="7">
    <source>
        <dbReference type="Proteomes" id="UP001203004"/>
    </source>
</evidence>
<reference evidence="6 7" key="1">
    <citation type="submission" date="2022-05" db="EMBL/GenBank/DDBJ databases">
        <title>Sporolactobacillus sp nov CPB3-1, isolated from tree bark (Mangifera indica L.).</title>
        <authorList>
            <person name="Phuengjayaem S."/>
            <person name="Tanasupawat S."/>
        </authorList>
    </citation>
    <scope>NUCLEOTIDE SEQUENCE [LARGE SCALE GENOMIC DNA]</scope>
    <source>
        <strain evidence="6 7">CPB3-1</strain>
    </source>
</reference>
<dbReference type="PANTHER" id="PTHR30246:SF1">
    <property type="entry name" value="2-DEHYDRO-3-DEOXY-6-PHOSPHOGALACTONATE ALDOLASE-RELATED"/>
    <property type="match status" value="1"/>
</dbReference>
<dbReference type="GO" id="GO:0008700">
    <property type="term" value="F:(R,S)-4-hydroxy-2-oxoglutarate aldolase activity"/>
    <property type="evidence" value="ECO:0007669"/>
    <property type="project" value="UniProtKB-EC"/>
</dbReference>
<dbReference type="InterPro" id="IPR000887">
    <property type="entry name" value="Aldlse_KDPG_KHG"/>
</dbReference>
<comment type="subunit">
    <text evidence="3">Homotrimer.</text>
</comment>
<proteinExistence type="inferred from homology"/>
<dbReference type="InterPro" id="IPR031338">
    <property type="entry name" value="KDPG/KHG_AS_2"/>
</dbReference>
<dbReference type="EMBL" id="JAMAST010000026">
    <property type="protein sequence ID" value="MCL1632890.1"/>
    <property type="molecule type" value="Genomic_DNA"/>
</dbReference>
<dbReference type="Pfam" id="PF01081">
    <property type="entry name" value="Aldolase"/>
    <property type="match status" value="1"/>
</dbReference>
<evidence type="ECO:0000256" key="4">
    <source>
        <dbReference type="ARBA" id="ARBA00023239"/>
    </source>
</evidence>
<sequence>MLQKAEVLSSLEKNGIVAVLRAESVNKAINISDALIEGGVKSIELTFSVPDADVAIKKLVAKYQNDPEVVIGAGTVLEAYSAHKAIFSGAKFIVSPTFDEETAGLCNLYEVPYIPGCMSVNEMKTAIKAGSEIVKLFPSNVVGPAFIKDVKAPLPQLEIMPSGGISLDNLEDWYKAGCRVIGVGGSLLKPATDFDIKLGSESR</sequence>
<dbReference type="PANTHER" id="PTHR30246">
    <property type="entry name" value="2-KETO-3-DEOXY-6-PHOSPHOGLUCONATE ALDOLASE"/>
    <property type="match status" value="1"/>
</dbReference>
<dbReference type="NCBIfam" id="TIGR01182">
    <property type="entry name" value="eda"/>
    <property type="match status" value="1"/>
</dbReference>
<protein>
    <submittedName>
        <fullName evidence="6">Bifunctional 2-keto-4-hydroxyglutarate aldolase/2-keto-3-deoxy-6-phosphogluconate aldolase</fullName>
        <ecNumber evidence="6">4.1.2.14</ecNumber>
        <ecNumber evidence="6">4.1.3.16</ecNumber>
    </submittedName>
</protein>
<dbReference type="SUPFAM" id="SSF51569">
    <property type="entry name" value="Aldolase"/>
    <property type="match status" value="1"/>
</dbReference>
<comment type="similarity">
    <text evidence="2">Belongs to the KHG/KDPG aldolase family.</text>
</comment>
<evidence type="ECO:0000256" key="2">
    <source>
        <dbReference type="ARBA" id="ARBA00006906"/>
    </source>
</evidence>
<accession>A0ABT0MEZ2</accession>
<evidence type="ECO:0000256" key="5">
    <source>
        <dbReference type="ARBA" id="ARBA00023277"/>
    </source>
</evidence>
<comment type="caution">
    <text evidence="6">The sequence shown here is derived from an EMBL/GenBank/DDBJ whole genome shotgun (WGS) entry which is preliminary data.</text>
</comment>
<dbReference type="RefSeq" id="WP_249103682.1">
    <property type="nucleotide sequence ID" value="NZ_JAMAST010000026.1"/>
</dbReference>
<dbReference type="EC" id="4.1.2.14" evidence="6"/>
<dbReference type="CDD" id="cd00452">
    <property type="entry name" value="KDPG_aldolase"/>
    <property type="match status" value="1"/>
</dbReference>
<dbReference type="Gene3D" id="3.20.20.70">
    <property type="entry name" value="Aldolase class I"/>
    <property type="match status" value="1"/>
</dbReference>
<keyword evidence="5" id="KW-0119">Carbohydrate metabolism</keyword>
<dbReference type="GO" id="GO:0008675">
    <property type="term" value="F:2-dehydro-3-deoxy-phosphogluconate aldolase activity"/>
    <property type="evidence" value="ECO:0007669"/>
    <property type="project" value="UniProtKB-EC"/>
</dbReference>
<dbReference type="PROSITE" id="PS00160">
    <property type="entry name" value="ALDOLASE_KDPG_KHG_2"/>
    <property type="match status" value="1"/>
</dbReference>
<keyword evidence="4 6" id="KW-0456">Lyase</keyword>
<evidence type="ECO:0000256" key="3">
    <source>
        <dbReference type="ARBA" id="ARBA00011233"/>
    </source>
</evidence>
<gene>
    <name evidence="6" type="ORF">M3N64_13260</name>
</gene>
<dbReference type="Proteomes" id="UP001203004">
    <property type="component" value="Unassembled WGS sequence"/>
</dbReference>